<protein>
    <recommendedName>
        <fullName evidence="1">GHMP kinase N-terminal domain-containing protein</fullName>
    </recommendedName>
</protein>
<dbReference type="Pfam" id="PF00288">
    <property type="entry name" value="GHMP_kinases_N"/>
    <property type="match status" value="1"/>
</dbReference>
<dbReference type="InterPro" id="IPR012043">
    <property type="entry name" value="PoK"/>
</dbReference>
<reference evidence="2 3" key="1">
    <citation type="journal article" date="2020" name="Nature">
        <title>Isolation of an archaeon at the prokaryote-eukaryote interface.</title>
        <authorList>
            <person name="Imachi H."/>
            <person name="Nobu M.K."/>
            <person name="Nakahara N."/>
            <person name="Morono Y."/>
            <person name="Ogawara M."/>
            <person name="Takaki Y."/>
            <person name="Takano Y."/>
            <person name="Uematsu K."/>
            <person name="Ikuta T."/>
            <person name="Ito M."/>
            <person name="Matsui Y."/>
            <person name="Miyazaki M."/>
            <person name="Murata K."/>
            <person name="Saito Y."/>
            <person name="Sakai S."/>
            <person name="Song C."/>
            <person name="Tasumi E."/>
            <person name="Yamanaka Y."/>
            <person name="Yamaguchi T."/>
            <person name="Kamagata Y."/>
            <person name="Tamaki H."/>
            <person name="Takai K."/>
        </authorList>
    </citation>
    <scope>NUCLEOTIDE SEQUENCE [LARGE SCALE GENOMIC DNA]</scope>
    <source>
        <strain evidence="2 3">MK-D1</strain>
    </source>
</reference>
<dbReference type="GeneID" id="41328602"/>
<evidence type="ECO:0000313" key="3">
    <source>
        <dbReference type="Proteomes" id="UP000321408"/>
    </source>
</evidence>
<dbReference type="GO" id="GO:0016301">
    <property type="term" value="F:kinase activity"/>
    <property type="evidence" value="ECO:0007669"/>
    <property type="project" value="UniProtKB-KW"/>
</dbReference>
<dbReference type="RefSeq" id="WP_147661722.1">
    <property type="nucleotide sequence ID" value="NZ_CP042905.2"/>
</dbReference>
<reference evidence="2 3" key="2">
    <citation type="journal article" date="2024" name="Int. J. Syst. Evol. Microbiol.">
        <title>Promethearchaeum syntrophicum gen. nov., sp. nov., an anaerobic, obligately syntrophic archaeon, the first isolate of the lineage 'Asgard' archaea, and proposal of the new archaeal phylum Promethearchaeota phyl. nov. and kingdom Promethearchaeati regn. nov.</title>
        <authorList>
            <person name="Imachi H."/>
            <person name="Nobu M.K."/>
            <person name="Kato S."/>
            <person name="Takaki Y."/>
            <person name="Miyazaki M."/>
            <person name="Miyata M."/>
            <person name="Ogawara M."/>
            <person name="Saito Y."/>
            <person name="Sakai S."/>
            <person name="Tahara Y.O."/>
            <person name="Takano Y."/>
            <person name="Tasumi E."/>
            <person name="Uematsu K."/>
            <person name="Yoshimura T."/>
            <person name="Itoh T."/>
            <person name="Ohkuma M."/>
            <person name="Takai K."/>
        </authorList>
    </citation>
    <scope>NUCLEOTIDE SEQUENCE [LARGE SCALE GENOMIC DNA]</scope>
    <source>
        <strain evidence="2 3">MK-D1</strain>
    </source>
</reference>
<sequence length="322" mass="35448">MGNLHEVEVWVPHRISGFFQMMNPKEKVPQSDISKIGSRGGGPALTAFGKTKITILPTDEEIGEDLINKFKVFLNGKENTSKAKTSCSVVNRMAHLLPKNANFLIEHHFDLPLGAGFGSSGAGALGIAYGLNDLFKIGLTPLEAAKYAHIAEVENKTGLGTVGGQFVGGLTIMIEPGYPFQYKKIPIPENIEIIIGSWGSINTKSILTNPNYKQLIHQVGKEAIKKMNEQFSLANYMKVCKFFLEKTELLERLELPILKNLIESLEKLPIIGASMTQLGKSVFCVCDKQISPQVVKVFNQYNPLSGTKIVKICNYGPKIKKK</sequence>
<dbReference type="KEGG" id="psyt:DSAG12_00597"/>
<keyword evidence="3" id="KW-1185">Reference proteome</keyword>
<organism evidence="2 3">
    <name type="scientific">Promethearchaeum syntrophicum</name>
    <dbReference type="NCBI Taxonomy" id="2594042"/>
    <lineage>
        <taxon>Archaea</taxon>
        <taxon>Promethearchaeati</taxon>
        <taxon>Promethearchaeota</taxon>
        <taxon>Promethearchaeia</taxon>
        <taxon>Promethearchaeales</taxon>
        <taxon>Promethearchaeaceae</taxon>
        <taxon>Promethearchaeum</taxon>
    </lineage>
</organism>
<dbReference type="EMBL" id="CP042905">
    <property type="protein sequence ID" value="QEE14781.1"/>
    <property type="molecule type" value="Genomic_DNA"/>
</dbReference>
<dbReference type="Gene3D" id="3.30.230.120">
    <property type="match status" value="1"/>
</dbReference>
<feature type="domain" description="GHMP kinase N-terminal" evidence="1">
    <location>
        <begin position="93"/>
        <end position="156"/>
    </location>
</feature>
<dbReference type="InterPro" id="IPR020568">
    <property type="entry name" value="Ribosomal_Su5_D2-typ_SF"/>
</dbReference>
<name>A0A5B9D732_9ARCH</name>
<evidence type="ECO:0000259" key="1">
    <source>
        <dbReference type="Pfam" id="PF00288"/>
    </source>
</evidence>
<proteinExistence type="predicted"/>
<gene>
    <name evidence="2" type="ORF">DSAG12_00597</name>
</gene>
<dbReference type="Proteomes" id="UP000321408">
    <property type="component" value="Chromosome"/>
</dbReference>
<dbReference type="PANTHER" id="PTHR42282">
    <property type="entry name" value="PANTOATE KINASE-RELATED"/>
    <property type="match status" value="1"/>
</dbReference>
<dbReference type="OrthoDB" id="85822at2157"/>
<evidence type="ECO:0000313" key="2">
    <source>
        <dbReference type="EMBL" id="QEE14781.1"/>
    </source>
</evidence>
<accession>A0A5B9D732</accession>
<dbReference type="SUPFAM" id="SSF54211">
    <property type="entry name" value="Ribosomal protein S5 domain 2-like"/>
    <property type="match status" value="1"/>
</dbReference>
<dbReference type="InterPro" id="IPR006204">
    <property type="entry name" value="GHMP_kinase_N_dom"/>
</dbReference>
<dbReference type="AlphaFoldDB" id="A0A5B9D732"/>
<dbReference type="GO" id="GO:0005524">
    <property type="term" value="F:ATP binding"/>
    <property type="evidence" value="ECO:0007669"/>
    <property type="project" value="InterPro"/>
</dbReference>
<dbReference type="PANTHER" id="PTHR42282:SF1">
    <property type="entry name" value="PANTOATE KINASE"/>
    <property type="match status" value="1"/>
</dbReference>